<dbReference type="Pfam" id="PF00327">
    <property type="entry name" value="Ribosomal_L30"/>
    <property type="match status" value="1"/>
</dbReference>
<name>A0A143WN61_TREPR</name>
<gene>
    <name evidence="3" type="primary">rpmD</name>
    <name evidence="3" type="ORF">PMARG_TP00141</name>
</gene>
<dbReference type="SUPFAM" id="SSF55129">
    <property type="entry name" value="Ribosomal protein L30p/L7e"/>
    <property type="match status" value="1"/>
</dbReference>
<organism evidence="3 4">
    <name type="scientific">Tremblaya princeps</name>
    <dbReference type="NCBI Taxonomy" id="189385"/>
    <lineage>
        <taxon>Bacteria</taxon>
        <taxon>Pseudomonadati</taxon>
        <taxon>Pseudomonadota</taxon>
        <taxon>Betaproteobacteria</taxon>
        <taxon>Candidatus Tremblayella</taxon>
    </lineage>
</organism>
<dbReference type="InterPro" id="IPR036919">
    <property type="entry name" value="Ribo_uL30_ferredoxin-like_sf"/>
</dbReference>
<accession>A0A143WN61</accession>
<protein>
    <submittedName>
        <fullName evidence="3">50S ribosomal protein L30</fullName>
    </submittedName>
</protein>
<dbReference type="PATRIC" id="fig|189385.7.peg.164"/>
<proteinExistence type="inferred from homology"/>
<feature type="domain" description="Large ribosomal subunit protein uL30-like ferredoxin-like fold" evidence="2">
    <location>
        <begin position="15"/>
        <end position="63"/>
    </location>
</feature>
<keyword evidence="3" id="KW-0689">Ribosomal protein</keyword>
<dbReference type="InterPro" id="IPR016082">
    <property type="entry name" value="Ribosomal_uL30_ferredoxin-like"/>
</dbReference>
<evidence type="ECO:0000256" key="1">
    <source>
        <dbReference type="ARBA" id="ARBA00007594"/>
    </source>
</evidence>
<evidence type="ECO:0000259" key="2">
    <source>
        <dbReference type="Pfam" id="PF00327"/>
    </source>
</evidence>
<dbReference type="AlphaFoldDB" id="A0A143WN61"/>
<dbReference type="Proteomes" id="UP000075222">
    <property type="component" value="Chromosome I"/>
</dbReference>
<sequence length="66" mass="7640">MSIAREGRTRGHIRLQLVRSPISSQRRHRLCVRCLGLRRMWSMRTLPLTPHTLGAASCVQHLVRIL</sequence>
<dbReference type="Gene3D" id="3.30.1390.20">
    <property type="entry name" value="Ribosomal protein L30, ferredoxin-like fold domain"/>
    <property type="match status" value="1"/>
</dbReference>
<comment type="similarity">
    <text evidence="1">Belongs to the universal ribosomal protein uL30 family.</text>
</comment>
<dbReference type="EMBL" id="LN998829">
    <property type="protein sequence ID" value="CUX76543.1"/>
    <property type="molecule type" value="Genomic_DNA"/>
</dbReference>
<keyword evidence="3" id="KW-0687">Ribonucleoprotein</keyword>
<evidence type="ECO:0000313" key="4">
    <source>
        <dbReference type="Proteomes" id="UP000075222"/>
    </source>
</evidence>
<reference evidence="4" key="1">
    <citation type="submission" date="2016-01" db="EMBL/GenBank/DDBJ databases">
        <authorList>
            <person name="Husnik F."/>
        </authorList>
    </citation>
    <scope>NUCLEOTIDE SEQUENCE [LARGE SCALE GENOMIC DNA]</scope>
</reference>
<dbReference type="GO" id="GO:0005840">
    <property type="term" value="C:ribosome"/>
    <property type="evidence" value="ECO:0007669"/>
    <property type="project" value="UniProtKB-KW"/>
</dbReference>
<evidence type="ECO:0000313" key="3">
    <source>
        <dbReference type="EMBL" id="CUX76543.1"/>
    </source>
</evidence>